<keyword evidence="1" id="KW-0472">Membrane</keyword>
<dbReference type="EMBL" id="MPTB01000031">
    <property type="protein sequence ID" value="OMD44661.1"/>
    <property type="molecule type" value="Genomic_DNA"/>
</dbReference>
<sequence length="62" mass="6428">MKKNNQIPAILAASILLILLSSMLKPEGSTLLGVLQTLMLGVGLLGCCTAAWRFAKGGKGKS</sequence>
<accession>A0ABX3H2N4</accession>
<comment type="caution">
    <text evidence="2">The sequence shown here is derived from an EMBL/GenBank/DDBJ whole genome shotgun (WGS) entry which is preliminary data.</text>
</comment>
<dbReference type="Proteomes" id="UP000187412">
    <property type="component" value="Unassembled WGS sequence"/>
</dbReference>
<keyword evidence="3" id="KW-1185">Reference proteome</keyword>
<feature type="transmembrane region" description="Helical" evidence="1">
    <location>
        <begin position="34"/>
        <end position="55"/>
    </location>
</feature>
<evidence type="ECO:0008006" key="4">
    <source>
        <dbReference type="Google" id="ProtNLM"/>
    </source>
</evidence>
<organism evidence="2 3">
    <name type="scientific">Paenibacillus borealis</name>
    <dbReference type="NCBI Taxonomy" id="160799"/>
    <lineage>
        <taxon>Bacteria</taxon>
        <taxon>Bacillati</taxon>
        <taxon>Bacillota</taxon>
        <taxon>Bacilli</taxon>
        <taxon>Bacillales</taxon>
        <taxon>Paenibacillaceae</taxon>
        <taxon>Paenibacillus</taxon>
    </lineage>
</organism>
<reference evidence="2 3" key="1">
    <citation type="submission" date="2016-10" db="EMBL/GenBank/DDBJ databases">
        <title>Paenibacillus species isolates.</title>
        <authorList>
            <person name="Beno S.M."/>
        </authorList>
    </citation>
    <scope>NUCLEOTIDE SEQUENCE [LARGE SCALE GENOMIC DNA]</scope>
    <source>
        <strain evidence="2 3">FSL H7-0744</strain>
    </source>
</reference>
<evidence type="ECO:0000313" key="2">
    <source>
        <dbReference type="EMBL" id="OMD44661.1"/>
    </source>
</evidence>
<name>A0ABX3H2N4_PAEBO</name>
<keyword evidence="1" id="KW-0812">Transmembrane</keyword>
<keyword evidence="1" id="KW-1133">Transmembrane helix</keyword>
<evidence type="ECO:0000256" key="1">
    <source>
        <dbReference type="SAM" id="Phobius"/>
    </source>
</evidence>
<proteinExistence type="predicted"/>
<evidence type="ECO:0000313" key="3">
    <source>
        <dbReference type="Proteomes" id="UP000187412"/>
    </source>
</evidence>
<gene>
    <name evidence="2" type="ORF">BSK56_22555</name>
</gene>
<dbReference type="RefSeq" id="WP_038585425.1">
    <property type="nucleotide sequence ID" value="NZ_MPTB01000031.1"/>
</dbReference>
<protein>
    <recommendedName>
        <fullName evidence="4">DUF2892 domain-containing protein</fullName>
    </recommendedName>
</protein>